<evidence type="ECO:0000313" key="3">
    <source>
        <dbReference type="Proteomes" id="UP001397290"/>
    </source>
</evidence>
<name>A0AAW0S2R1_9HYPO</name>
<dbReference type="AlphaFoldDB" id="A0AAW0S2R1"/>
<dbReference type="InterPro" id="IPR051678">
    <property type="entry name" value="AGP_Transferase"/>
</dbReference>
<organism evidence="2 3">
    <name type="scientific">Beauveria asiatica</name>
    <dbReference type="NCBI Taxonomy" id="1069075"/>
    <lineage>
        <taxon>Eukaryota</taxon>
        <taxon>Fungi</taxon>
        <taxon>Dikarya</taxon>
        <taxon>Ascomycota</taxon>
        <taxon>Pezizomycotina</taxon>
        <taxon>Sordariomycetes</taxon>
        <taxon>Hypocreomycetidae</taxon>
        <taxon>Hypocreales</taxon>
        <taxon>Cordycipitaceae</taxon>
        <taxon>Beauveria</taxon>
    </lineage>
</organism>
<evidence type="ECO:0000259" key="1">
    <source>
        <dbReference type="Pfam" id="PF01636"/>
    </source>
</evidence>
<dbReference type="Proteomes" id="UP001397290">
    <property type="component" value="Unassembled WGS sequence"/>
</dbReference>
<dbReference type="SUPFAM" id="SSF56112">
    <property type="entry name" value="Protein kinase-like (PK-like)"/>
    <property type="match status" value="1"/>
</dbReference>
<proteinExistence type="predicted"/>
<dbReference type="Pfam" id="PF01636">
    <property type="entry name" value="APH"/>
    <property type="match status" value="1"/>
</dbReference>
<dbReference type="PANTHER" id="PTHR21310">
    <property type="entry name" value="AMINOGLYCOSIDE PHOSPHOTRANSFERASE-RELATED-RELATED"/>
    <property type="match status" value="1"/>
</dbReference>
<dbReference type="InterPro" id="IPR011009">
    <property type="entry name" value="Kinase-like_dom_sf"/>
</dbReference>
<keyword evidence="3" id="KW-1185">Reference proteome</keyword>
<feature type="domain" description="Aminoglycoside phosphotransferase" evidence="1">
    <location>
        <begin position="190"/>
        <end position="368"/>
    </location>
</feature>
<sequence>MSKSTKRVPNPTYESARQEERDWLLDLEHQQAAEQLCHHLWDKRDMIAALVAYHLALEKEDSCTVLPTEHWICGGFNICIPVEVTMQGGPTNRLIFRCPRPHKLAEDRYPGTINEKIGCEAATYVWMQEHCSTVRIPHLYAFGFLDGDHFTHIERRPFLHRTLRRLCRWAYSWLGLPLLSNYVRDSAAPSIGTAYFLLEYLDPTVGQMLSLTWARYKNDPVRRTRLYRGLAHVMLSLARVPQSVIGSYQFNALDSTIRLTNRPLICSTIIMENSDTPRTIHNTYQDVGRFTSDMLTMHDNYLLHQPHAVRDADDAQERFAIRTLLRAVSHHFTNPCQDGPYLLQLTDMHQSNLFVDEEWNVTGVIDLEWICSLPVEMLSVPYWLTDCSIDSIIGEDYNEFERAHEEFLVVMDQELGNIGSEHNIRVTETMRQTWLSGGTWFWACIRSLNGWLFVFDDHILPRFSNKQTSDLKQVSALWQRNIDSVIMQKIHDEEEYLGKLRNRLGEDTRQRQ</sequence>
<dbReference type="InterPro" id="IPR002575">
    <property type="entry name" value="Aminoglycoside_PTrfase"/>
</dbReference>
<reference evidence="2 3" key="1">
    <citation type="submission" date="2020-02" db="EMBL/GenBank/DDBJ databases">
        <title>Comparative genomics of the hypocrealean fungal genus Beauvera.</title>
        <authorList>
            <person name="Showalter D.N."/>
            <person name="Bushley K.E."/>
            <person name="Rehner S.A."/>
        </authorList>
    </citation>
    <scope>NUCLEOTIDE SEQUENCE [LARGE SCALE GENOMIC DNA]</scope>
    <source>
        <strain evidence="2 3">ARSEF4384</strain>
    </source>
</reference>
<dbReference type="PANTHER" id="PTHR21310:SF37">
    <property type="entry name" value="AMINOGLYCOSIDE PHOSPHOTRANSFERASE DOMAIN-CONTAINING PROTEIN"/>
    <property type="match status" value="1"/>
</dbReference>
<protein>
    <recommendedName>
        <fullName evidence="1">Aminoglycoside phosphotransferase domain-containing protein</fullName>
    </recommendedName>
</protein>
<dbReference type="EMBL" id="JAAHCF010000090">
    <property type="protein sequence ID" value="KAK8148426.1"/>
    <property type="molecule type" value="Genomic_DNA"/>
</dbReference>
<comment type="caution">
    <text evidence="2">The sequence shown here is derived from an EMBL/GenBank/DDBJ whole genome shotgun (WGS) entry which is preliminary data.</text>
</comment>
<accession>A0AAW0S2R1</accession>
<gene>
    <name evidence="2" type="ORF">G3M48_010172</name>
</gene>
<evidence type="ECO:0000313" key="2">
    <source>
        <dbReference type="EMBL" id="KAK8148426.1"/>
    </source>
</evidence>